<feature type="region of interest" description="Disordered" evidence="1">
    <location>
        <begin position="34"/>
        <end position="70"/>
    </location>
</feature>
<accession>A0A811QHF7</accession>
<proteinExistence type="predicted"/>
<dbReference type="EMBL" id="CAJGYO010000010">
    <property type="protein sequence ID" value="CAD6255553.1"/>
    <property type="molecule type" value="Genomic_DNA"/>
</dbReference>
<evidence type="ECO:0000313" key="2">
    <source>
        <dbReference type="EMBL" id="CAD6255553.1"/>
    </source>
</evidence>
<dbReference type="AlphaFoldDB" id="A0A811QHF7"/>
<gene>
    <name evidence="2" type="ORF">NCGR_LOCUS39095</name>
</gene>
<name>A0A811QHF7_9POAL</name>
<evidence type="ECO:0000313" key="3">
    <source>
        <dbReference type="Proteomes" id="UP000604825"/>
    </source>
</evidence>
<organism evidence="2 3">
    <name type="scientific">Miscanthus lutarioriparius</name>
    <dbReference type="NCBI Taxonomy" id="422564"/>
    <lineage>
        <taxon>Eukaryota</taxon>
        <taxon>Viridiplantae</taxon>
        <taxon>Streptophyta</taxon>
        <taxon>Embryophyta</taxon>
        <taxon>Tracheophyta</taxon>
        <taxon>Spermatophyta</taxon>
        <taxon>Magnoliopsida</taxon>
        <taxon>Liliopsida</taxon>
        <taxon>Poales</taxon>
        <taxon>Poaceae</taxon>
        <taxon>PACMAD clade</taxon>
        <taxon>Panicoideae</taxon>
        <taxon>Andropogonodae</taxon>
        <taxon>Andropogoneae</taxon>
        <taxon>Saccharinae</taxon>
        <taxon>Miscanthus</taxon>
    </lineage>
</organism>
<feature type="compositionally biased region" description="Pro residues" evidence="1">
    <location>
        <begin position="35"/>
        <end position="52"/>
    </location>
</feature>
<reference evidence="2" key="1">
    <citation type="submission" date="2020-10" db="EMBL/GenBank/DDBJ databases">
        <authorList>
            <person name="Han B."/>
            <person name="Lu T."/>
            <person name="Zhao Q."/>
            <person name="Huang X."/>
            <person name="Zhao Y."/>
        </authorList>
    </citation>
    <scope>NUCLEOTIDE SEQUENCE</scope>
</reference>
<comment type="caution">
    <text evidence="2">The sequence shown here is derived from an EMBL/GenBank/DDBJ whole genome shotgun (WGS) entry which is preliminary data.</text>
</comment>
<sequence>MPRPARERCVPASVALPPNPMSCLPTSIRPLSLPVAPPPHSSQIGAPPPPHLRPNWREGHTSGISSGWTV</sequence>
<keyword evidence="3" id="KW-1185">Reference proteome</keyword>
<protein>
    <submittedName>
        <fullName evidence="2">Uncharacterized protein</fullName>
    </submittedName>
</protein>
<evidence type="ECO:0000256" key="1">
    <source>
        <dbReference type="SAM" id="MobiDB-lite"/>
    </source>
</evidence>
<dbReference type="Proteomes" id="UP000604825">
    <property type="component" value="Unassembled WGS sequence"/>
</dbReference>